<evidence type="ECO:0008006" key="4">
    <source>
        <dbReference type="Google" id="ProtNLM"/>
    </source>
</evidence>
<evidence type="ECO:0000313" key="2">
    <source>
        <dbReference type="EMBL" id="MFD1366509.1"/>
    </source>
</evidence>
<dbReference type="EMBL" id="JBHTMK010000018">
    <property type="protein sequence ID" value="MFD1366509.1"/>
    <property type="molecule type" value="Genomic_DNA"/>
</dbReference>
<comment type="caution">
    <text evidence="2">The sequence shown here is derived from an EMBL/GenBank/DDBJ whole genome shotgun (WGS) entry which is preliminary data.</text>
</comment>
<accession>A0ABW4A7I5</accession>
<dbReference type="Gene3D" id="3.40.50.10140">
    <property type="entry name" value="Toll/interleukin-1 receptor homology (TIR) domain"/>
    <property type="match status" value="1"/>
</dbReference>
<dbReference type="Proteomes" id="UP001597183">
    <property type="component" value="Unassembled WGS sequence"/>
</dbReference>
<feature type="region of interest" description="Disordered" evidence="1">
    <location>
        <begin position="129"/>
        <end position="156"/>
    </location>
</feature>
<keyword evidence="3" id="KW-1185">Reference proteome</keyword>
<dbReference type="InterPro" id="IPR035897">
    <property type="entry name" value="Toll_tir_struct_dom_sf"/>
</dbReference>
<sequence length="362" mass="39783">MSPVNGVNIQPLVSWHPDEGSASSWIISVDLQLSDPEGEWPYDEEEFLVGCMIDGRPWYTVRALDTAGVVLHRFGGTYGPTYFRAELTASSAGLSTARLWLTLTTAGGVPFYTAALSLDEIGSDLIAKPVRPAPRRPARTEPVRPEPRPATDTQTGPVFFLSYSRPDRTRSVGPPREPSRNVIRLFDDLSELVNELIGSPLGGEPGFLDLGRGGGDLWQKTVLQAAGTCQVMVCLVSYPYLFNSTWCPLEWDVFARRRVVPRGGSVPGSESAIVPVLWTPVEQELPPPVAAVKMFTPTGLPDEDWTARYLTDGLLGVARTGQTAIYDAIVWKLAMHIQRIHGRYRVEPKVPESIDGLHTSFQ</sequence>
<evidence type="ECO:0000256" key="1">
    <source>
        <dbReference type="SAM" id="MobiDB-lite"/>
    </source>
</evidence>
<proteinExistence type="predicted"/>
<feature type="compositionally biased region" description="Basic and acidic residues" evidence="1">
    <location>
        <begin position="138"/>
        <end position="149"/>
    </location>
</feature>
<name>A0ABW4A7I5_9ACTN</name>
<gene>
    <name evidence="2" type="ORF">ACFQ5G_14235</name>
</gene>
<dbReference type="RefSeq" id="WP_317793267.1">
    <property type="nucleotide sequence ID" value="NZ_AP028461.1"/>
</dbReference>
<evidence type="ECO:0000313" key="3">
    <source>
        <dbReference type="Proteomes" id="UP001597183"/>
    </source>
</evidence>
<reference evidence="3" key="1">
    <citation type="journal article" date="2019" name="Int. J. Syst. Evol. Microbiol.">
        <title>The Global Catalogue of Microorganisms (GCM) 10K type strain sequencing project: providing services to taxonomists for standard genome sequencing and annotation.</title>
        <authorList>
            <consortium name="The Broad Institute Genomics Platform"/>
            <consortium name="The Broad Institute Genome Sequencing Center for Infectious Disease"/>
            <person name="Wu L."/>
            <person name="Ma J."/>
        </authorList>
    </citation>
    <scope>NUCLEOTIDE SEQUENCE [LARGE SCALE GENOMIC DNA]</scope>
    <source>
        <strain evidence="3">CCM 7526</strain>
    </source>
</reference>
<organism evidence="2 3">
    <name type="scientific">Actinoplanes sichuanensis</name>
    <dbReference type="NCBI Taxonomy" id="512349"/>
    <lineage>
        <taxon>Bacteria</taxon>
        <taxon>Bacillati</taxon>
        <taxon>Actinomycetota</taxon>
        <taxon>Actinomycetes</taxon>
        <taxon>Micromonosporales</taxon>
        <taxon>Micromonosporaceae</taxon>
        <taxon>Actinoplanes</taxon>
    </lineage>
</organism>
<protein>
    <recommendedName>
        <fullName evidence="4">TIR domain-containing protein</fullName>
    </recommendedName>
</protein>